<accession>A0ABS7ARP0</accession>
<organism evidence="1 2">
    <name type="scientific">Clostridium weizhouense</name>
    <dbReference type="NCBI Taxonomy" id="2859781"/>
    <lineage>
        <taxon>Bacteria</taxon>
        <taxon>Bacillati</taxon>
        <taxon>Bacillota</taxon>
        <taxon>Clostridia</taxon>
        <taxon>Eubacteriales</taxon>
        <taxon>Clostridiaceae</taxon>
        <taxon>Clostridium</taxon>
    </lineage>
</organism>
<name>A0ABS7ARP0_9CLOT</name>
<evidence type="ECO:0000313" key="2">
    <source>
        <dbReference type="Proteomes" id="UP001519921"/>
    </source>
</evidence>
<dbReference type="Proteomes" id="UP001519921">
    <property type="component" value="Unassembled WGS sequence"/>
</dbReference>
<dbReference type="EMBL" id="JAHXPT010000013">
    <property type="protein sequence ID" value="MBW6411339.1"/>
    <property type="molecule type" value="Genomic_DNA"/>
</dbReference>
<sequence>MENILTNTINNKEVMTEELFKNAIGSIIKSKSRTAGEAGVMSIVKARTGNRNTLSKELLAKLNNPQKIQIAYTEDSVIIGEKLPSNDSSFNVKISGAKGMVYSAGLAREISELFELDFSDRTSITFNEVEYVLNEEYPVAVIKIK</sequence>
<gene>
    <name evidence="1" type="ORF">KYD98_14690</name>
</gene>
<proteinExistence type="predicted"/>
<keyword evidence="2" id="KW-1185">Reference proteome</keyword>
<dbReference type="RefSeq" id="WP_219780807.1">
    <property type="nucleotide sequence ID" value="NZ_JAHXPT010000013.1"/>
</dbReference>
<reference evidence="1 2" key="1">
    <citation type="submission" date="2021-07" db="EMBL/GenBank/DDBJ databases">
        <title>Clostridium weizhouense sp. nov., an anaerobic bacterium isolated from activated sludge of Petroleum wastewater.</title>
        <authorList>
            <person name="Li Q."/>
        </authorList>
    </citation>
    <scope>NUCLEOTIDE SEQUENCE [LARGE SCALE GENOMIC DNA]</scope>
    <source>
        <strain evidence="1 2">YB-6</strain>
    </source>
</reference>
<protein>
    <submittedName>
        <fullName evidence="1">Amidophosphoribosyltransferase</fullName>
    </submittedName>
</protein>
<evidence type="ECO:0000313" key="1">
    <source>
        <dbReference type="EMBL" id="MBW6411339.1"/>
    </source>
</evidence>
<comment type="caution">
    <text evidence="1">The sequence shown here is derived from an EMBL/GenBank/DDBJ whole genome shotgun (WGS) entry which is preliminary data.</text>
</comment>